<evidence type="ECO:0000256" key="4">
    <source>
        <dbReference type="ARBA" id="ARBA00022475"/>
    </source>
</evidence>
<evidence type="ECO:0000259" key="18">
    <source>
        <dbReference type="Pfam" id="PF01433"/>
    </source>
</evidence>
<dbReference type="InterPro" id="IPR001930">
    <property type="entry name" value="Peptidase_M1"/>
</dbReference>
<evidence type="ECO:0000256" key="13">
    <source>
        <dbReference type="ARBA" id="ARBA00023180"/>
    </source>
</evidence>
<dbReference type="GO" id="GO:0006508">
    <property type="term" value="P:proteolysis"/>
    <property type="evidence" value="ECO:0007669"/>
    <property type="project" value="UniProtKB-KW"/>
</dbReference>
<keyword evidence="12" id="KW-0472">Membrane</keyword>
<dbReference type="GO" id="GO:0008270">
    <property type="term" value="F:zinc ion binding"/>
    <property type="evidence" value="ECO:0007669"/>
    <property type="project" value="InterPro"/>
</dbReference>
<dbReference type="InterPro" id="IPR014782">
    <property type="entry name" value="Peptidase_M1_dom"/>
</dbReference>
<dbReference type="GO" id="GO:0098552">
    <property type="term" value="C:side of membrane"/>
    <property type="evidence" value="ECO:0007669"/>
    <property type="project" value="UniProtKB-KW"/>
</dbReference>
<keyword evidence="14" id="KW-0449">Lipoprotein</keyword>
<evidence type="ECO:0000256" key="8">
    <source>
        <dbReference type="ARBA" id="ARBA00022729"/>
    </source>
</evidence>
<keyword evidence="6" id="KW-0645">Protease</keyword>
<dbReference type="EMBL" id="JASPKY010000278">
    <property type="protein sequence ID" value="KAK9711567.1"/>
    <property type="molecule type" value="Genomic_DNA"/>
</dbReference>
<keyword evidence="4" id="KW-1003">Cell membrane</keyword>
<feature type="domain" description="ERAP1-like C-terminal" evidence="19">
    <location>
        <begin position="369"/>
        <end position="653"/>
    </location>
</feature>
<keyword evidence="21" id="KW-1185">Reference proteome</keyword>
<keyword evidence="13" id="KW-0325">Glycoprotein</keyword>
<evidence type="ECO:0000313" key="21">
    <source>
        <dbReference type="Proteomes" id="UP001458880"/>
    </source>
</evidence>
<evidence type="ECO:0000256" key="10">
    <source>
        <dbReference type="ARBA" id="ARBA00022833"/>
    </source>
</evidence>
<keyword evidence="3" id="KW-0031">Aminopeptidase</keyword>
<dbReference type="InterPro" id="IPR024571">
    <property type="entry name" value="ERAP1-like_C_dom"/>
</dbReference>
<comment type="subcellular location">
    <subcellularLocation>
        <location evidence="1">Cell membrane</location>
        <topology evidence="1">Lipid-anchor</topology>
        <topology evidence="1">GPI-anchor</topology>
    </subcellularLocation>
</comment>
<organism evidence="20 21">
    <name type="scientific">Popillia japonica</name>
    <name type="common">Japanese beetle</name>
    <dbReference type="NCBI Taxonomy" id="7064"/>
    <lineage>
        <taxon>Eukaryota</taxon>
        <taxon>Metazoa</taxon>
        <taxon>Ecdysozoa</taxon>
        <taxon>Arthropoda</taxon>
        <taxon>Hexapoda</taxon>
        <taxon>Insecta</taxon>
        <taxon>Pterygota</taxon>
        <taxon>Neoptera</taxon>
        <taxon>Endopterygota</taxon>
        <taxon>Coleoptera</taxon>
        <taxon>Polyphaga</taxon>
        <taxon>Scarabaeiformia</taxon>
        <taxon>Scarabaeidae</taxon>
        <taxon>Rutelinae</taxon>
        <taxon>Popillia</taxon>
    </lineage>
</organism>
<evidence type="ECO:0000256" key="14">
    <source>
        <dbReference type="ARBA" id="ARBA00023288"/>
    </source>
</evidence>
<protein>
    <submittedName>
        <fullName evidence="20">ERAP1-like C-terminal domain</fullName>
    </submittedName>
</protein>
<dbReference type="InterPro" id="IPR027268">
    <property type="entry name" value="Peptidase_M4/M1_CTD_sf"/>
</dbReference>
<evidence type="ECO:0000256" key="3">
    <source>
        <dbReference type="ARBA" id="ARBA00022438"/>
    </source>
</evidence>
<dbReference type="PANTHER" id="PTHR11533">
    <property type="entry name" value="PROTEASE M1 ZINC METALLOPROTEASE"/>
    <property type="match status" value="1"/>
</dbReference>
<comment type="cofactor">
    <cofactor evidence="16">
        <name>Zn(2+)</name>
        <dbReference type="ChEBI" id="CHEBI:29105"/>
    </cofactor>
    <text evidence="16">Binds 1 zinc ion per subunit.</text>
</comment>
<evidence type="ECO:0000256" key="1">
    <source>
        <dbReference type="ARBA" id="ARBA00004609"/>
    </source>
</evidence>
<keyword evidence="7 16" id="KW-0479">Metal-binding</keyword>
<feature type="binding site" evidence="16">
    <location>
        <position position="138"/>
    </location>
    <ligand>
        <name>Zn(2+)</name>
        <dbReference type="ChEBI" id="CHEBI:29105"/>
        <note>catalytic</note>
    </ligand>
</feature>
<dbReference type="GO" id="GO:0070006">
    <property type="term" value="F:metalloaminopeptidase activity"/>
    <property type="evidence" value="ECO:0007669"/>
    <property type="project" value="TreeGrafter"/>
</dbReference>
<keyword evidence="10 16" id="KW-0862">Zinc</keyword>
<dbReference type="Gene3D" id="1.25.50.20">
    <property type="match status" value="1"/>
</dbReference>
<feature type="active site" description="Proton acceptor" evidence="15">
    <location>
        <position position="135"/>
    </location>
</feature>
<evidence type="ECO:0000256" key="7">
    <source>
        <dbReference type="ARBA" id="ARBA00022723"/>
    </source>
</evidence>
<dbReference type="Gene3D" id="1.10.390.10">
    <property type="entry name" value="Neutral Protease Domain 2"/>
    <property type="match status" value="1"/>
</dbReference>
<evidence type="ECO:0000256" key="5">
    <source>
        <dbReference type="ARBA" id="ARBA00022622"/>
    </source>
</evidence>
<dbReference type="SUPFAM" id="SSF55486">
    <property type="entry name" value="Metalloproteases ('zincins'), catalytic domain"/>
    <property type="match status" value="1"/>
</dbReference>
<evidence type="ECO:0000256" key="9">
    <source>
        <dbReference type="ARBA" id="ARBA00022801"/>
    </source>
</evidence>
<reference evidence="20 21" key="1">
    <citation type="journal article" date="2024" name="BMC Genomics">
        <title>De novo assembly and annotation of Popillia japonica's genome with initial clues to its potential as an invasive pest.</title>
        <authorList>
            <person name="Cucini C."/>
            <person name="Boschi S."/>
            <person name="Funari R."/>
            <person name="Cardaioli E."/>
            <person name="Iannotti N."/>
            <person name="Marturano G."/>
            <person name="Paoli F."/>
            <person name="Bruttini M."/>
            <person name="Carapelli A."/>
            <person name="Frati F."/>
            <person name="Nardi F."/>
        </authorList>
    </citation>
    <scope>NUCLEOTIDE SEQUENCE [LARGE SCALE GENOMIC DNA]</scope>
    <source>
        <strain evidence="20">DMR45628</strain>
    </source>
</reference>
<dbReference type="Proteomes" id="UP001458880">
    <property type="component" value="Unassembled WGS sequence"/>
</dbReference>
<evidence type="ECO:0000256" key="15">
    <source>
        <dbReference type="PIRSR" id="PIRSR634016-1"/>
    </source>
</evidence>
<keyword evidence="9" id="KW-0378">Hydrolase</keyword>
<dbReference type="GO" id="GO:0005886">
    <property type="term" value="C:plasma membrane"/>
    <property type="evidence" value="ECO:0007669"/>
    <property type="project" value="UniProtKB-SubCell"/>
</dbReference>
<evidence type="ECO:0000256" key="16">
    <source>
        <dbReference type="PIRSR" id="PIRSR634016-3"/>
    </source>
</evidence>
<feature type="binding site" evidence="16">
    <location>
        <position position="134"/>
    </location>
    <ligand>
        <name>Zn(2+)</name>
        <dbReference type="ChEBI" id="CHEBI:29105"/>
        <note>catalytic</note>
    </ligand>
</feature>
<evidence type="ECO:0000313" key="20">
    <source>
        <dbReference type="EMBL" id="KAK9711567.1"/>
    </source>
</evidence>
<evidence type="ECO:0000256" key="12">
    <source>
        <dbReference type="ARBA" id="ARBA00023136"/>
    </source>
</evidence>
<comment type="caution">
    <text evidence="20">The sequence shown here is derived from an EMBL/GenBank/DDBJ whole genome shotgun (WGS) entry which is preliminary data.</text>
</comment>
<dbReference type="FunFam" id="2.60.40.1910:FF:000008">
    <property type="entry name" value="Aminopeptidase"/>
    <property type="match status" value="1"/>
</dbReference>
<evidence type="ECO:0000256" key="17">
    <source>
        <dbReference type="PIRSR" id="PIRSR634016-4"/>
    </source>
</evidence>
<evidence type="ECO:0000256" key="11">
    <source>
        <dbReference type="ARBA" id="ARBA00023049"/>
    </source>
</evidence>
<dbReference type="CDD" id="cd09601">
    <property type="entry name" value="M1_APN-Q_like"/>
    <property type="match status" value="1"/>
</dbReference>
<evidence type="ECO:0000259" key="19">
    <source>
        <dbReference type="Pfam" id="PF11838"/>
    </source>
</evidence>
<accession>A0AAW1K1A2</accession>
<dbReference type="GO" id="GO:0005737">
    <property type="term" value="C:cytoplasm"/>
    <property type="evidence" value="ECO:0007669"/>
    <property type="project" value="TreeGrafter"/>
</dbReference>
<keyword evidence="11" id="KW-0482">Metalloprotease</keyword>
<gene>
    <name evidence="20" type="ORF">QE152_g25396</name>
</gene>
<keyword evidence="5" id="KW-0336">GPI-anchor</keyword>
<evidence type="ECO:0000256" key="2">
    <source>
        <dbReference type="ARBA" id="ARBA00010136"/>
    </source>
</evidence>
<feature type="binding site" evidence="16">
    <location>
        <position position="157"/>
    </location>
    <ligand>
        <name>Zn(2+)</name>
        <dbReference type="ChEBI" id="CHEBI:29105"/>
        <note>catalytic</note>
    </ligand>
</feature>
<sequence length="694" mass="79263">MPQVSTHEISTGRFLDKYARSVIMSTYVVAFVVSNFDCAANLNHRIFLRPALIANRTADYAIGVSTGILEAIADFVNVPYSLEKMDQIGIPDDYFSVGAMENWGLVIYSEEFLVHVNRLTLATSKQTTITFISHEFGHQWFGNLVSPLWWTYVWLSEGFATYFQYYGASVVDGSMDLMDQMVIKCVQKALGEDDTTSTRPMNLEVGSPDDINSLFDHVAYRKSGSVIRMVEGVMTTKAFRIGLNHYLNKMQYGAAEPSDLYSSCQAALDSVNMNPFQENVNMASVMRTWDSNAGFPLVTVTRDYAVGSVHLYQRRFISANQKNDDDSIWYVPISYGTTTNPDPLNRTPKLWLTGRNLTTTIDDLNIDNWLLINIQETGYYRVNYDVENWNRISDYLNTENFNQIHKLNRAQLLEDSFNLAKFGVIGFDIPLSLMRYVQRETEYVPFTTIYNDFKTFISNTLNAAMTAVGCDERENDRHVSILSRSSLLTWTGKFGNEACREVGLQRIREWAQDQGKSISPNLQRALTCTGLRIAEQSDWDFIFDRYVNEPEALKNIDLLLALGCSENIEILDRFLDRILDSNSDLRSEHRIIALSSICYSGKFGRDYLIYNYITNNWTKVTSGSLTTSQIASAMRHIAVRSSTEQQYKDLDAFGQQVGYNFTDALNTIRSNMNWSNQHMPAILNWFNKMYKLQL</sequence>
<dbReference type="GO" id="GO:0042277">
    <property type="term" value="F:peptide binding"/>
    <property type="evidence" value="ECO:0007669"/>
    <property type="project" value="TreeGrafter"/>
</dbReference>
<dbReference type="GO" id="GO:0005615">
    <property type="term" value="C:extracellular space"/>
    <property type="evidence" value="ECO:0007669"/>
    <property type="project" value="TreeGrafter"/>
</dbReference>
<proteinExistence type="inferred from homology"/>
<dbReference type="Gene3D" id="2.60.40.1910">
    <property type="match status" value="1"/>
</dbReference>
<feature type="site" description="Transition state stabilizer" evidence="17">
    <location>
        <position position="220"/>
    </location>
</feature>
<dbReference type="InterPro" id="IPR050344">
    <property type="entry name" value="Peptidase_M1_aminopeptidases"/>
</dbReference>
<name>A0AAW1K1A2_POPJA</name>
<evidence type="ECO:0000256" key="6">
    <source>
        <dbReference type="ARBA" id="ARBA00022670"/>
    </source>
</evidence>
<dbReference type="PANTHER" id="PTHR11533:SF290">
    <property type="entry name" value="AMINOPEPTIDASE"/>
    <property type="match status" value="1"/>
</dbReference>
<comment type="similarity">
    <text evidence="2">Belongs to the peptidase M1 family.</text>
</comment>
<dbReference type="InterPro" id="IPR034016">
    <property type="entry name" value="M1_APN-typ"/>
</dbReference>
<dbReference type="AlphaFoldDB" id="A0AAW1K1A2"/>
<dbReference type="Pfam" id="PF11838">
    <property type="entry name" value="ERAP1_C"/>
    <property type="match status" value="1"/>
</dbReference>
<dbReference type="PRINTS" id="PR00756">
    <property type="entry name" value="ALADIPTASE"/>
</dbReference>
<dbReference type="FunFam" id="1.10.390.10:FF:000013">
    <property type="entry name" value="Aminopeptidase N"/>
    <property type="match status" value="1"/>
</dbReference>
<keyword evidence="8" id="KW-0732">Signal</keyword>
<dbReference type="Pfam" id="PF01433">
    <property type="entry name" value="Peptidase_M1"/>
    <property type="match status" value="1"/>
</dbReference>
<feature type="domain" description="Peptidase M1 membrane alanine aminopeptidase" evidence="18">
    <location>
        <begin position="60"/>
        <end position="289"/>
    </location>
</feature>
<dbReference type="GO" id="GO:0043171">
    <property type="term" value="P:peptide catabolic process"/>
    <property type="evidence" value="ECO:0007669"/>
    <property type="project" value="TreeGrafter"/>
</dbReference>